<reference evidence="2 3" key="1">
    <citation type="journal article" date="2020" name="ISME J.">
        <title>Uncovering the hidden diversity of litter-decomposition mechanisms in mushroom-forming fungi.</title>
        <authorList>
            <person name="Floudas D."/>
            <person name="Bentzer J."/>
            <person name="Ahren D."/>
            <person name="Johansson T."/>
            <person name="Persson P."/>
            <person name="Tunlid A."/>
        </authorList>
    </citation>
    <scope>NUCLEOTIDE SEQUENCE [LARGE SCALE GENOMIC DNA]</scope>
    <source>
        <strain evidence="2 3">CBS 101986</strain>
    </source>
</reference>
<feature type="domain" description="F-box" evidence="1">
    <location>
        <begin position="7"/>
        <end position="56"/>
    </location>
</feature>
<sequence>MVGEYSPNPLAAFPVEVAQQVLAHCHPWDVATFSKTCRAAYALVYLSSDQYLWRQLYLNHFDGPQLEAHRSAKNTTSINWKEEVTTRLSIELALFFGPTGFEEQRNTFRKLITVLHESSNIVAPSPAAALNRGWIRHIVLDSNILSTLYSVSLPKRNENKQLLARLRSYLCLTVDPKEDEATFELLNQRRNASRAFVYDLRNYTAKTNYGPFRKDGTVDWIHVDNIISVISMNIRELPGSWASTRPPSILDEPTANVSGPTDASAPTWPFNDWAGVQGTWRRYVCFMDYRDLFAFNFTDLADGPLNIKFFADPMFREAIRLIEVQLELIPSHSMRFHTLPEINWTQNPNFPPLCFKGVSKGVNGNEATVEGYVFMGKDDTVRWQMTSIYDARPQWSSSGVQVGGVKSTTGVVGAWTTTHHDEGRHEMTLDSLGKLLTFSTRTPDDPAGPFWLWKVEDGSPTHLMEFT</sequence>
<name>A0A8H5AXJ2_9AGAR</name>
<dbReference type="PROSITE" id="PS50181">
    <property type="entry name" value="FBOX"/>
    <property type="match status" value="1"/>
</dbReference>
<proteinExistence type="predicted"/>
<dbReference type="SUPFAM" id="SSF81383">
    <property type="entry name" value="F-box domain"/>
    <property type="match status" value="1"/>
</dbReference>
<evidence type="ECO:0000313" key="3">
    <source>
        <dbReference type="Proteomes" id="UP000567179"/>
    </source>
</evidence>
<dbReference type="Proteomes" id="UP000567179">
    <property type="component" value="Unassembled WGS sequence"/>
</dbReference>
<dbReference type="InterPro" id="IPR036047">
    <property type="entry name" value="F-box-like_dom_sf"/>
</dbReference>
<evidence type="ECO:0000259" key="1">
    <source>
        <dbReference type="PROSITE" id="PS50181"/>
    </source>
</evidence>
<dbReference type="AlphaFoldDB" id="A0A8H5AXJ2"/>
<gene>
    <name evidence="2" type="ORF">D9619_002869</name>
</gene>
<organism evidence="2 3">
    <name type="scientific">Psilocybe cf. subviscida</name>
    <dbReference type="NCBI Taxonomy" id="2480587"/>
    <lineage>
        <taxon>Eukaryota</taxon>
        <taxon>Fungi</taxon>
        <taxon>Dikarya</taxon>
        <taxon>Basidiomycota</taxon>
        <taxon>Agaricomycotina</taxon>
        <taxon>Agaricomycetes</taxon>
        <taxon>Agaricomycetidae</taxon>
        <taxon>Agaricales</taxon>
        <taxon>Agaricineae</taxon>
        <taxon>Strophariaceae</taxon>
        <taxon>Psilocybe</taxon>
    </lineage>
</organism>
<keyword evidence="3" id="KW-1185">Reference proteome</keyword>
<dbReference type="EMBL" id="JAACJJ010000056">
    <property type="protein sequence ID" value="KAF5312541.1"/>
    <property type="molecule type" value="Genomic_DNA"/>
</dbReference>
<dbReference type="InterPro" id="IPR001810">
    <property type="entry name" value="F-box_dom"/>
</dbReference>
<dbReference type="Gene3D" id="1.20.1280.50">
    <property type="match status" value="1"/>
</dbReference>
<protein>
    <recommendedName>
        <fullName evidence="1">F-box domain-containing protein</fullName>
    </recommendedName>
</protein>
<accession>A0A8H5AXJ2</accession>
<comment type="caution">
    <text evidence="2">The sequence shown here is derived from an EMBL/GenBank/DDBJ whole genome shotgun (WGS) entry which is preliminary data.</text>
</comment>
<dbReference type="OrthoDB" id="3226064at2759"/>
<evidence type="ECO:0000313" key="2">
    <source>
        <dbReference type="EMBL" id="KAF5312541.1"/>
    </source>
</evidence>